<protein>
    <submittedName>
        <fullName evidence="2">Uncharacterized protein</fullName>
    </submittedName>
</protein>
<comment type="caution">
    <text evidence="2">The sequence shown here is derived from an EMBL/GenBank/DDBJ whole genome shotgun (WGS) entry which is preliminary data.</text>
</comment>
<reference evidence="2 3" key="1">
    <citation type="submission" date="2023-08" db="EMBL/GenBank/DDBJ databases">
        <authorList>
            <person name="Palmer J.M."/>
        </authorList>
    </citation>
    <scope>NUCLEOTIDE SEQUENCE [LARGE SCALE GENOMIC DNA]</scope>
    <source>
        <strain evidence="2 3">TWF481</strain>
    </source>
</reference>
<evidence type="ECO:0000313" key="3">
    <source>
        <dbReference type="Proteomes" id="UP001370758"/>
    </source>
</evidence>
<name>A0AAV9VWC4_9PEZI</name>
<proteinExistence type="predicted"/>
<feature type="region of interest" description="Disordered" evidence="1">
    <location>
        <begin position="1"/>
        <end position="25"/>
    </location>
</feature>
<keyword evidence="3" id="KW-1185">Reference proteome</keyword>
<dbReference type="EMBL" id="JAVHJL010000010">
    <property type="protein sequence ID" value="KAK6496814.1"/>
    <property type="molecule type" value="Genomic_DNA"/>
</dbReference>
<gene>
    <name evidence="2" type="ORF">TWF481_001798</name>
</gene>
<evidence type="ECO:0000256" key="1">
    <source>
        <dbReference type="SAM" id="MobiDB-lite"/>
    </source>
</evidence>
<sequence length="111" mass="12626">METSGNKTRTRQDKNLGKENKKENRTHWLTGMDRFLLHVINHGTYRRLQDTFNAILFIPGAHVPNISNKCSPNPVPLKQEAGSKQDNSKLNGKCTDGRRNWGGLLPCWLLT</sequence>
<evidence type="ECO:0000313" key="2">
    <source>
        <dbReference type="EMBL" id="KAK6496814.1"/>
    </source>
</evidence>
<feature type="compositionally biased region" description="Basic and acidic residues" evidence="1">
    <location>
        <begin position="10"/>
        <end position="25"/>
    </location>
</feature>
<accession>A0AAV9VWC4</accession>
<dbReference type="AlphaFoldDB" id="A0AAV9VWC4"/>
<dbReference type="Proteomes" id="UP001370758">
    <property type="component" value="Unassembled WGS sequence"/>
</dbReference>
<organism evidence="2 3">
    <name type="scientific">Arthrobotrys musiformis</name>
    <dbReference type="NCBI Taxonomy" id="47236"/>
    <lineage>
        <taxon>Eukaryota</taxon>
        <taxon>Fungi</taxon>
        <taxon>Dikarya</taxon>
        <taxon>Ascomycota</taxon>
        <taxon>Pezizomycotina</taxon>
        <taxon>Orbiliomycetes</taxon>
        <taxon>Orbiliales</taxon>
        <taxon>Orbiliaceae</taxon>
        <taxon>Arthrobotrys</taxon>
    </lineage>
</organism>
<feature type="region of interest" description="Disordered" evidence="1">
    <location>
        <begin position="69"/>
        <end position="91"/>
    </location>
</feature>